<reference evidence="4" key="1">
    <citation type="submission" date="2022-11" db="EMBL/GenBank/DDBJ databases">
        <title>Minimal conservation of predation-associated metabolite biosynthetic gene clusters underscores biosynthetic potential of Myxococcota including descriptions for ten novel species: Archangium lansinium sp. nov., Myxococcus landrumus sp. nov., Nannocystis bai.</title>
        <authorList>
            <person name="Ahearne A."/>
            <person name="Stevens C."/>
            <person name="Dowd S."/>
        </authorList>
    </citation>
    <scope>NUCLEOTIDE SEQUENCE</scope>
    <source>
        <strain evidence="4">Fl3</strain>
    </source>
</reference>
<dbReference type="PROSITE" id="PS50011">
    <property type="entry name" value="PROTEIN_KINASE_DOM"/>
    <property type="match status" value="1"/>
</dbReference>
<dbReference type="Proteomes" id="UP001164459">
    <property type="component" value="Chromosome"/>
</dbReference>
<dbReference type="RefSeq" id="WP_269038960.1">
    <property type="nucleotide sequence ID" value="NZ_CP114040.1"/>
</dbReference>
<sequence>MDNQGGRVYGRQQPGVSTSFSPQIGERFAGRYELKSPLRADGALQAFLAFDHHAGLDVALLLFDSACAHPIAWSAFARIVGAATAAKIAGLVLPQGVAPTPPVPPFCLAEPLALRGFDRLRDQGPMPWQRALTLGERATEILQAAHAATGVAHRVLTPSRCAVTMRDDVRVLDFGVAELELGRPEGAGYRAPEQQQGGGDARSDVYTLAVILFELISGQKSAGKPPPRLRSLVAVPRPVDEFMAKALSQDSAQRPDLGAMRASLRELLGVAAAPAEPTLPPGPKPGASPVSIISAPPEASVVSPATAPERSKSAVGPGPAPTIEKASPARPPALSALSLSSPSPPKPEVVSPRPRQAAAQSDGLPSLPELQESDGPGLMVHGLEDRTEKLDARRYPAPAADDRTEVLAAVSLRAPAVADRTEALAAASLPKREDPERTEMVRLDVPTVQDEETTAFRRPLKGLLAALASSKASAADPVATPLAVTGDDAPTEKSVKLLSLADRTRLSSSEPPAATVASRPNAEVRPSPEPARPVDVTSRPAPEALSGSPEPAGLKSFEVQPAAEDRPAPGDQDEATTVFTPVQVPASPKPAVDPLKKALIWINVVCFAAFLLAMLWLLIA</sequence>
<dbReference type="SUPFAM" id="SSF56112">
    <property type="entry name" value="Protein kinase-like (PK-like)"/>
    <property type="match status" value="1"/>
</dbReference>
<dbReference type="EMBL" id="CP114040">
    <property type="protein sequence ID" value="WAS96594.1"/>
    <property type="molecule type" value="Genomic_DNA"/>
</dbReference>
<feature type="region of interest" description="Disordered" evidence="1">
    <location>
        <begin position="301"/>
        <end position="380"/>
    </location>
</feature>
<keyword evidence="2" id="KW-1133">Transmembrane helix</keyword>
<gene>
    <name evidence="4" type="ORF">O0S08_10590</name>
</gene>
<feature type="region of interest" description="Disordered" evidence="1">
    <location>
        <begin position="469"/>
        <end position="489"/>
    </location>
</feature>
<evidence type="ECO:0000313" key="4">
    <source>
        <dbReference type="EMBL" id="WAS96594.1"/>
    </source>
</evidence>
<evidence type="ECO:0000256" key="1">
    <source>
        <dbReference type="SAM" id="MobiDB-lite"/>
    </source>
</evidence>
<dbReference type="InterPro" id="IPR011009">
    <property type="entry name" value="Kinase-like_dom_sf"/>
</dbReference>
<dbReference type="SMART" id="SM00220">
    <property type="entry name" value="S_TKc"/>
    <property type="match status" value="1"/>
</dbReference>
<evidence type="ECO:0000256" key="2">
    <source>
        <dbReference type="SAM" id="Phobius"/>
    </source>
</evidence>
<proteinExistence type="predicted"/>
<feature type="transmembrane region" description="Helical" evidence="2">
    <location>
        <begin position="598"/>
        <end position="619"/>
    </location>
</feature>
<keyword evidence="2" id="KW-0812">Transmembrane</keyword>
<name>A0ABY7HC72_9BACT</name>
<keyword evidence="5" id="KW-1185">Reference proteome</keyword>
<dbReference type="InterPro" id="IPR000719">
    <property type="entry name" value="Prot_kinase_dom"/>
</dbReference>
<feature type="region of interest" description="Disordered" evidence="1">
    <location>
        <begin position="274"/>
        <end position="293"/>
    </location>
</feature>
<accession>A0ABY7HC72</accession>
<organism evidence="4 5">
    <name type="scientific">Nannocystis punicea</name>
    <dbReference type="NCBI Taxonomy" id="2995304"/>
    <lineage>
        <taxon>Bacteria</taxon>
        <taxon>Pseudomonadati</taxon>
        <taxon>Myxococcota</taxon>
        <taxon>Polyangia</taxon>
        <taxon>Nannocystales</taxon>
        <taxon>Nannocystaceae</taxon>
        <taxon>Nannocystis</taxon>
    </lineage>
</organism>
<feature type="region of interest" description="Disordered" evidence="1">
    <location>
        <begin position="502"/>
        <end position="554"/>
    </location>
</feature>
<protein>
    <recommendedName>
        <fullName evidence="3">Protein kinase domain-containing protein</fullName>
    </recommendedName>
</protein>
<evidence type="ECO:0000259" key="3">
    <source>
        <dbReference type="PROSITE" id="PS50011"/>
    </source>
</evidence>
<feature type="region of interest" description="Disordered" evidence="1">
    <location>
        <begin position="1"/>
        <end position="20"/>
    </location>
</feature>
<dbReference type="Gene3D" id="1.10.510.10">
    <property type="entry name" value="Transferase(Phosphotransferase) domain 1"/>
    <property type="match status" value="1"/>
</dbReference>
<feature type="compositionally biased region" description="Low complexity" evidence="1">
    <location>
        <begin position="325"/>
        <end position="341"/>
    </location>
</feature>
<keyword evidence="2" id="KW-0472">Membrane</keyword>
<feature type="domain" description="Protein kinase" evidence="3">
    <location>
        <begin position="1"/>
        <end position="268"/>
    </location>
</feature>
<evidence type="ECO:0000313" key="5">
    <source>
        <dbReference type="Proteomes" id="UP001164459"/>
    </source>
</evidence>
<feature type="compositionally biased region" description="Pro residues" evidence="1">
    <location>
        <begin position="277"/>
        <end position="286"/>
    </location>
</feature>